<comment type="caution">
    <text evidence="6">The sequence shown here is derived from an EMBL/GenBank/DDBJ whole genome shotgun (WGS) entry which is preliminary data.</text>
</comment>
<dbReference type="CDD" id="cd01544">
    <property type="entry name" value="PBP1_GalR"/>
    <property type="match status" value="1"/>
</dbReference>
<evidence type="ECO:0000313" key="5">
    <source>
        <dbReference type="EMBL" id="OSG94847.1"/>
    </source>
</evidence>
<dbReference type="SMART" id="SM00354">
    <property type="entry name" value="HTH_LACI"/>
    <property type="match status" value="1"/>
</dbReference>
<keyword evidence="3" id="KW-0804">Transcription</keyword>
<dbReference type="InterPro" id="IPR046335">
    <property type="entry name" value="LacI/GalR-like_sensor"/>
</dbReference>
<dbReference type="Proteomes" id="UP000193208">
    <property type="component" value="Unassembled WGS sequence"/>
</dbReference>
<evidence type="ECO:0000256" key="1">
    <source>
        <dbReference type="ARBA" id="ARBA00023015"/>
    </source>
</evidence>
<dbReference type="InterPro" id="IPR010982">
    <property type="entry name" value="Lambda_DNA-bd_dom_sf"/>
</dbReference>
<dbReference type="Pfam" id="PF00356">
    <property type="entry name" value="LacI"/>
    <property type="match status" value="1"/>
</dbReference>
<keyword evidence="2" id="KW-0238">DNA-binding</keyword>
<evidence type="ECO:0000313" key="7">
    <source>
        <dbReference type="Proteomes" id="UP000193208"/>
    </source>
</evidence>
<dbReference type="SUPFAM" id="SSF47413">
    <property type="entry name" value="lambda repressor-like DNA-binding domains"/>
    <property type="match status" value="1"/>
</dbReference>
<dbReference type="Pfam" id="PF13377">
    <property type="entry name" value="Peripla_BP_3"/>
    <property type="match status" value="1"/>
</dbReference>
<keyword evidence="1" id="KW-0805">Transcription regulation</keyword>
<accession>A0A1X2ZR88</accession>
<gene>
    <name evidence="5" type="ORF">AL0462_1744</name>
    <name evidence="6" type="ORF">AL0467_1825</name>
</gene>
<dbReference type="AlphaFoldDB" id="A0A1X2ZR88"/>
<dbReference type="CDD" id="cd01392">
    <property type="entry name" value="HTH_LacI"/>
    <property type="match status" value="1"/>
</dbReference>
<dbReference type="InterPro" id="IPR028082">
    <property type="entry name" value="Peripla_BP_I"/>
</dbReference>
<feature type="domain" description="HTH lacI-type" evidence="4">
    <location>
        <begin position="2"/>
        <end position="47"/>
    </location>
</feature>
<dbReference type="EMBL" id="LNKH01000013">
    <property type="protein sequence ID" value="OSG94847.1"/>
    <property type="molecule type" value="Genomic_DNA"/>
</dbReference>
<organism evidence="6 7">
    <name type="scientific">Bifidobacterium adolescentis</name>
    <dbReference type="NCBI Taxonomy" id="1680"/>
    <lineage>
        <taxon>Bacteria</taxon>
        <taxon>Bacillati</taxon>
        <taxon>Actinomycetota</taxon>
        <taxon>Actinomycetes</taxon>
        <taxon>Bifidobacteriales</taxon>
        <taxon>Bifidobacteriaceae</taxon>
        <taxon>Bifidobacterium</taxon>
    </lineage>
</organism>
<protein>
    <submittedName>
        <fullName evidence="6">LacI family transcription regulator</fullName>
    </submittedName>
</protein>
<sequence>MATIREIAERAGFSPATVSRILNDDPSLSVKEATRQKVLNASLELGYENVPRYQRVTIPQDIALLDNAVPDKGLQDMYFNELKTSLYQHAEDERMHVTEYRNVNDLIKNKGKYAGFISIGPAPFEKAVLLRLHEAFQHGVFIDINPAPDLFDSVQPDLEQTVLDALDTLIASGNRRIAFIGGVGNIMGDHEYPEDPRAFAFRNWAVRLGLDINGLVLEEGPFTMENGRALGKRLIQMHSNDLPDAVVIAADPIAVGVLQAFASAGILVPRDIRMVSINNQEIAEYTSPALSSYDINKDELAKAAVFMLSEALSTRRSVNQHMRLSTKLVVRDSFVPSL</sequence>
<evidence type="ECO:0000256" key="2">
    <source>
        <dbReference type="ARBA" id="ARBA00023125"/>
    </source>
</evidence>
<dbReference type="GO" id="GO:0000976">
    <property type="term" value="F:transcription cis-regulatory region binding"/>
    <property type="evidence" value="ECO:0007669"/>
    <property type="project" value="TreeGrafter"/>
</dbReference>
<dbReference type="Gene3D" id="1.10.260.40">
    <property type="entry name" value="lambda repressor-like DNA-binding domains"/>
    <property type="match status" value="1"/>
</dbReference>
<dbReference type="PROSITE" id="PS50932">
    <property type="entry name" value="HTH_LACI_2"/>
    <property type="match status" value="1"/>
</dbReference>
<evidence type="ECO:0000256" key="3">
    <source>
        <dbReference type="ARBA" id="ARBA00023163"/>
    </source>
</evidence>
<dbReference type="RefSeq" id="WP_085381246.1">
    <property type="nucleotide sequence ID" value="NZ_DAWDSJ010000039.1"/>
</dbReference>
<dbReference type="Gene3D" id="3.40.50.2300">
    <property type="match status" value="1"/>
</dbReference>
<name>A0A1X2ZR88_BIFAD</name>
<proteinExistence type="predicted"/>
<dbReference type="SUPFAM" id="SSF53822">
    <property type="entry name" value="Periplasmic binding protein-like I"/>
    <property type="match status" value="1"/>
</dbReference>
<evidence type="ECO:0000259" key="4">
    <source>
        <dbReference type="PROSITE" id="PS50932"/>
    </source>
</evidence>
<dbReference type="EMBL" id="LNKI01000011">
    <property type="protein sequence ID" value="OSG96948.1"/>
    <property type="molecule type" value="Genomic_DNA"/>
</dbReference>
<dbReference type="GO" id="GO:0003700">
    <property type="term" value="F:DNA-binding transcription factor activity"/>
    <property type="evidence" value="ECO:0007669"/>
    <property type="project" value="TreeGrafter"/>
</dbReference>
<evidence type="ECO:0000313" key="8">
    <source>
        <dbReference type="Proteomes" id="UP000193905"/>
    </source>
</evidence>
<dbReference type="PANTHER" id="PTHR30146">
    <property type="entry name" value="LACI-RELATED TRANSCRIPTIONAL REPRESSOR"/>
    <property type="match status" value="1"/>
</dbReference>
<dbReference type="PANTHER" id="PTHR30146:SF149">
    <property type="entry name" value="HTH-TYPE TRANSCRIPTIONAL REGULATOR EBGR"/>
    <property type="match status" value="1"/>
</dbReference>
<evidence type="ECO:0000313" key="6">
    <source>
        <dbReference type="EMBL" id="OSG96948.1"/>
    </source>
</evidence>
<dbReference type="Proteomes" id="UP000193905">
    <property type="component" value="Unassembled WGS sequence"/>
</dbReference>
<reference evidence="7 8" key="1">
    <citation type="journal article" date="2016" name="Sci. Rep.">
        <title>Evaluation of genetic diversity among strains of the human gut commensal Bifidobacterium adolescentis.</title>
        <authorList>
            <person name="Duranti S."/>
            <person name="Milani C."/>
            <person name="Lugli G.A."/>
            <person name="Mancabelli L."/>
            <person name="Turroni F."/>
            <person name="Ferrario C."/>
            <person name="Mangifesta M."/>
            <person name="Viappiani A."/>
            <person name="Sanchez B."/>
            <person name="Margolles A."/>
            <person name="van Sinderen D."/>
            <person name="Ventura M."/>
        </authorList>
    </citation>
    <scope>NUCLEOTIDE SEQUENCE [LARGE SCALE GENOMIC DNA]</scope>
    <source>
        <strain evidence="5 8">AL46-2</strain>
        <strain evidence="6 7">AL46-7</strain>
    </source>
</reference>
<dbReference type="InterPro" id="IPR000843">
    <property type="entry name" value="HTH_LacI"/>
</dbReference>